<reference evidence="2 3" key="1">
    <citation type="submission" date="2023-03" db="EMBL/GenBank/DDBJ databases">
        <title>Bacillus Genome Sequencing.</title>
        <authorList>
            <person name="Dunlap C."/>
        </authorList>
    </citation>
    <scope>NUCLEOTIDE SEQUENCE [LARGE SCALE GENOMIC DNA]</scope>
    <source>
        <strain evidence="2 3">BD-533</strain>
    </source>
</reference>
<keyword evidence="3" id="KW-1185">Reference proteome</keyword>
<name>A0ABU6GAK4_9BACL</name>
<dbReference type="EMBL" id="JARLKY010000083">
    <property type="protein sequence ID" value="MEC0231015.1"/>
    <property type="molecule type" value="Genomic_DNA"/>
</dbReference>
<evidence type="ECO:0000313" key="3">
    <source>
        <dbReference type="Proteomes" id="UP001338137"/>
    </source>
</evidence>
<evidence type="ECO:0000313" key="2">
    <source>
        <dbReference type="EMBL" id="MEC0231015.1"/>
    </source>
</evidence>
<gene>
    <name evidence="2" type="ORF">P4I72_28340</name>
</gene>
<proteinExistence type="predicted"/>
<evidence type="ECO:0000256" key="1">
    <source>
        <dbReference type="ARBA" id="ARBA00023002"/>
    </source>
</evidence>
<keyword evidence="1" id="KW-0560">Oxidoreductase</keyword>
<dbReference type="Gene3D" id="3.50.50.60">
    <property type="entry name" value="FAD/NAD(P)-binding domain"/>
    <property type="match status" value="1"/>
</dbReference>
<dbReference type="InterPro" id="IPR050982">
    <property type="entry name" value="Auxin_biosynth/cation_transpt"/>
</dbReference>
<dbReference type="PANTHER" id="PTHR43539:SF78">
    <property type="entry name" value="FLAVIN-CONTAINING MONOOXYGENASE"/>
    <property type="match status" value="1"/>
</dbReference>
<dbReference type="RefSeq" id="WP_326074957.1">
    <property type="nucleotide sequence ID" value="NZ_JARLKY010000083.1"/>
</dbReference>
<dbReference type="PRINTS" id="PR00469">
    <property type="entry name" value="PNDRDTASEII"/>
</dbReference>
<sequence length="366" mass="41469">MRRIDIVVIGGGQAGLSVGYYLHMEQIEFVILDQGPEVGHSWSSRYDSLTLFTPRRYSALPGLPLPGDPWDYPTKDEIADYLRCYQDRFALPVQVDTEVISLAYRQGRYYVATNKGMWIANQVVVATGPFQSPYVPAIAKSLSEDVMQVHTFDYRNPEMLPLTDILVIGGGNSGAQIALELSLSRQVYLSVGHDIQFMPYRFLGKSLFWWYELIGLLRKSPNSWVGRRFRKKKDPLYGYELREAIASGRVKLVGRAIQAQGKQISFADGSSLEVDTILWATGFRTDYPWIRIPEVARDHLGIEHERGVASIPGLYFVGLPWQSSRGSALIGWVHRDAKFISRMIIQYGERNANEDYSHEDLSTYGS</sequence>
<protein>
    <submittedName>
        <fullName evidence="2">NAD(P)/FAD-dependent oxidoreductase</fullName>
    </submittedName>
</protein>
<dbReference type="SUPFAM" id="SSF51905">
    <property type="entry name" value="FAD/NAD(P)-binding domain"/>
    <property type="match status" value="2"/>
</dbReference>
<accession>A0ABU6GAK4</accession>
<comment type="caution">
    <text evidence="2">The sequence shown here is derived from an EMBL/GenBank/DDBJ whole genome shotgun (WGS) entry which is preliminary data.</text>
</comment>
<dbReference type="PRINTS" id="PR00368">
    <property type="entry name" value="FADPNR"/>
</dbReference>
<dbReference type="Proteomes" id="UP001338137">
    <property type="component" value="Unassembled WGS sequence"/>
</dbReference>
<dbReference type="InterPro" id="IPR036188">
    <property type="entry name" value="FAD/NAD-bd_sf"/>
</dbReference>
<organism evidence="2 3">
    <name type="scientific">Paenibacillus alba</name>
    <dbReference type="NCBI Taxonomy" id="1197127"/>
    <lineage>
        <taxon>Bacteria</taxon>
        <taxon>Bacillati</taxon>
        <taxon>Bacillota</taxon>
        <taxon>Bacilli</taxon>
        <taxon>Bacillales</taxon>
        <taxon>Paenibacillaceae</taxon>
        <taxon>Paenibacillus</taxon>
    </lineage>
</organism>
<dbReference type="Pfam" id="PF13738">
    <property type="entry name" value="Pyr_redox_3"/>
    <property type="match status" value="1"/>
</dbReference>
<dbReference type="PANTHER" id="PTHR43539">
    <property type="entry name" value="FLAVIN-BINDING MONOOXYGENASE-LIKE PROTEIN (AFU_ORTHOLOGUE AFUA_4G09220)"/>
    <property type="match status" value="1"/>
</dbReference>